<gene>
    <name evidence="1" type="ORF">DY000_02063388</name>
</gene>
<accession>A0ABQ7B2Z0</accession>
<dbReference type="EMBL" id="QGKV02001556">
    <property type="protein sequence ID" value="KAF3520541.1"/>
    <property type="molecule type" value="Genomic_DNA"/>
</dbReference>
<sequence>MVVSAYLEQTRQRVEKSKQDLGRDNCTDEVVYESANDKESARMIVVRLGIGVVRTLAEVSFVVDVELLRRRNNFTLRVMTRARMWGQMVGTRSSDGDWAHDE</sequence>
<name>A0ABQ7B2Z0_BRACR</name>
<keyword evidence="2" id="KW-1185">Reference proteome</keyword>
<protein>
    <submittedName>
        <fullName evidence="1">Uncharacterized protein</fullName>
    </submittedName>
</protein>
<evidence type="ECO:0000313" key="2">
    <source>
        <dbReference type="Proteomes" id="UP000266723"/>
    </source>
</evidence>
<evidence type="ECO:0000313" key="1">
    <source>
        <dbReference type="EMBL" id="KAF3520541.1"/>
    </source>
</evidence>
<comment type="caution">
    <text evidence="1">The sequence shown here is derived from an EMBL/GenBank/DDBJ whole genome shotgun (WGS) entry which is preliminary data.</text>
</comment>
<proteinExistence type="predicted"/>
<organism evidence="1 2">
    <name type="scientific">Brassica cretica</name>
    <name type="common">Mustard</name>
    <dbReference type="NCBI Taxonomy" id="69181"/>
    <lineage>
        <taxon>Eukaryota</taxon>
        <taxon>Viridiplantae</taxon>
        <taxon>Streptophyta</taxon>
        <taxon>Embryophyta</taxon>
        <taxon>Tracheophyta</taxon>
        <taxon>Spermatophyta</taxon>
        <taxon>Magnoliopsida</taxon>
        <taxon>eudicotyledons</taxon>
        <taxon>Gunneridae</taxon>
        <taxon>Pentapetalae</taxon>
        <taxon>rosids</taxon>
        <taxon>malvids</taxon>
        <taxon>Brassicales</taxon>
        <taxon>Brassicaceae</taxon>
        <taxon>Brassiceae</taxon>
        <taxon>Brassica</taxon>
    </lineage>
</organism>
<dbReference type="Proteomes" id="UP000266723">
    <property type="component" value="Unassembled WGS sequence"/>
</dbReference>
<reference evidence="1 2" key="1">
    <citation type="journal article" date="2020" name="BMC Genomics">
        <title>Intraspecific diversification of the crop wild relative Brassica cretica Lam. using demographic model selection.</title>
        <authorList>
            <person name="Kioukis A."/>
            <person name="Michalopoulou V.A."/>
            <person name="Briers L."/>
            <person name="Pirintsos S."/>
            <person name="Studholme D.J."/>
            <person name="Pavlidis P."/>
            <person name="Sarris P.F."/>
        </authorList>
    </citation>
    <scope>NUCLEOTIDE SEQUENCE [LARGE SCALE GENOMIC DNA]</scope>
    <source>
        <strain evidence="2">cv. PFS-1207/04</strain>
    </source>
</reference>